<comment type="similarity">
    <text evidence="3 7">Belongs to the flagella basal body rod proteins family.</text>
</comment>
<keyword evidence="6 7" id="KW-0975">Bacterial flagellum</keyword>
<dbReference type="NCBIfam" id="TIGR02492">
    <property type="entry name" value="flgK_ends"/>
    <property type="match status" value="1"/>
</dbReference>
<dbReference type="InterPro" id="IPR053927">
    <property type="entry name" value="FlgK_helical"/>
</dbReference>
<evidence type="ECO:0000313" key="11">
    <source>
        <dbReference type="EMBL" id="THB61311.1"/>
    </source>
</evidence>
<evidence type="ECO:0000256" key="3">
    <source>
        <dbReference type="ARBA" id="ARBA00009677"/>
    </source>
</evidence>
<gene>
    <name evidence="7 11" type="primary">flgK</name>
    <name evidence="11" type="ORF">ESZ54_06060</name>
</gene>
<evidence type="ECO:0000256" key="1">
    <source>
        <dbReference type="ARBA" id="ARBA00004365"/>
    </source>
</evidence>
<dbReference type="RefSeq" id="WP_136136774.1">
    <property type="nucleotide sequence ID" value="NZ_SDGV01000014.1"/>
</dbReference>
<evidence type="ECO:0000256" key="6">
    <source>
        <dbReference type="ARBA" id="ARBA00023143"/>
    </source>
</evidence>
<dbReference type="PANTHER" id="PTHR30033">
    <property type="entry name" value="FLAGELLAR HOOK-ASSOCIATED PROTEIN 1"/>
    <property type="match status" value="1"/>
</dbReference>
<dbReference type="Pfam" id="PF00460">
    <property type="entry name" value="Flg_bb_rod"/>
    <property type="match status" value="1"/>
</dbReference>
<keyword evidence="5 7" id="KW-0964">Secreted</keyword>
<protein>
    <recommendedName>
        <fullName evidence="4 7">Flagellar hook-associated protein 1</fullName>
        <shortName evidence="7">HAP1</shortName>
    </recommendedName>
</protein>
<comment type="caution">
    <text evidence="11">The sequence shown here is derived from an EMBL/GenBank/DDBJ whole genome shotgun (WGS) entry which is preliminary data.</text>
</comment>
<dbReference type="AlphaFoldDB" id="A0A4S3B2N1"/>
<keyword evidence="11" id="KW-0282">Flagellum</keyword>
<evidence type="ECO:0000256" key="4">
    <source>
        <dbReference type="ARBA" id="ARBA00016244"/>
    </source>
</evidence>
<dbReference type="GO" id="GO:0005198">
    <property type="term" value="F:structural molecule activity"/>
    <property type="evidence" value="ECO:0007669"/>
    <property type="project" value="UniProtKB-UniRule"/>
</dbReference>
<dbReference type="PANTHER" id="PTHR30033:SF1">
    <property type="entry name" value="FLAGELLAR HOOK-ASSOCIATED PROTEIN 1"/>
    <property type="match status" value="1"/>
</dbReference>
<accession>A0A4S3B2N1</accession>
<dbReference type="InterPro" id="IPR010930">
    <property type="entry name" value="Flg_bb/hook_C_dom"/>
</dbReference>
<dbReference type="EMBL" id="SDGV01000014">
    <property type="protein sequence ID" value="THB61311.1"/>
    <property type="molecule type" value="Genomic_DNA"/>
</dbReference>
<feature type="domain" description="Flagellar basal body rod protein N-terminal" evidence="8">
    <location>
        <begin position="10"/>
        <end position="37"/>
    </location>
</feature>
<dbReference type="Pfam" id="PF22638">
    <property type="entry name" value="FlgK_D1"/>
    <property type="match status" value="1"/>
</dbReference>
<name>A0A4S3B2N1_9ENTE</name>
<evidence type="ECO:0000256" key="5">
    <source>
        <dbReference type="ARBA" id="ARBA00022525"/>
    </source>
</evidence>
<evidence type="ECO:0000259" key="10">
    <source>
        <dbReference type="Pfam" id="PF22638"/>
    </source>
</evidence>
<feature type="domain" description="Flagellar basal-body/hook protein C-terminal" evidence="9">
    <location>
        <begin position="469"/>
        <end position="507"/>
    </location>
</feature>
<dbReference type="PRINTS" id="PR01005">
    <property type="entry name" value="FLGHOOKAP1"/>
</dbReference>
<feature type="domain" description="Flagellar hook-associated protein FlgK helical" evidence="10">
    <location>
        <begin position="96"/>
        <end position="340"/>
    </location>
</feature>
<dbReference type="OrthoDB" id="9802553at2"/>
<dbReference type="SUPFAM" id="SSF64518">
    <property type="entry name" value="Phase 1 flagellin"/>
    <property type="match status" value="1"/>
</dbReference>
<reference evidence="11 12" key="1">
    <citation type="submission" date="2019-01" db="EMBL/GenBank/DDBJ databases">
        <title>Vagococcus silagei sp. nov. isolated from brewer's grain.</title>
        <authorList>
            <person name="Guu J.-R."/>
        </authorList>
    </citation>
    <scope>NUCLEOTIDE SEQUENCE [LARGE SCALE GENOMIC DNA]</scope>
    <source>
        <strain evidence="11 12">2B-2</strain>
    </source>
</reference>
<dbReference type="InterPro" id="IPR001444">
    <property type="entry name" value="Flag_bb_rod_N"/>
</dbReference>
<dbReference type="Proteomes" id="UP000310506">
    <property type="component" value="Unassembled WGS sequence"/>
</dbReference>
<evidence type="ECO:0000259" key="9">
    <source>
        <dbReference type="Pfam" id="PF06429"/>
    </source>
</evidence>
<keyword evidence="11" id="KW-0966">Cell projection</keyword>
<keyword evidence="11" id="KW-0969">Cilium</keyword>
<dbReference type="GO" id="GO:0044780">
    <property type="term" value="P:bacterial-type flagellum assembly"/>
    <property type="evidence" value="ECO:0007669"/>
    <property type="project" value="InterPro"/>
</dbReference>
<evidence type="ECO:0000313" key="12">
    <source>
        <dbReference type="Proteomes" id="UP000310506"/>
    </source>
</evidence>
<organism evidence="11 12">
    <name type="scientific">Vagococcus silagei</name>
    <dbReference type="NCBI Taxonomy" id="2508885"/>
    <lineage>
        <taxon>Bacteria</taxon>
        <taxon>Bacillati</taxon>
        <taxon>Bacillota</taxon>
        <taxon>Bacilli</taxon>
        <taxon>Lactobacillales</taxon>
        <taxon>Enterococcaceae</taxon>
        <taxon>Vagococcus</taxon>
    </lineage>
</organism>
<evidence type="ECO:0000256" key="2">
    <source>
        <dbReference type="ARBA" id="ARBA00004613"/>
    </source>
</evidence>
<evidence type="ECO:0000259" key="8">
    <source>
        <dbReference type="Pfam" id="PF00460"/>
    </source>
</evidence>
<dbReference type="GO" id="GO:0009424">
    <property type="term" value="C:bacterial-type flagellum hook"/>
    <property type="evidence" value="ECO:0007669"/>
    <property type="project" value="UniProtKB-UniRule"/>
</dbReference>
<comment type="subcellular location">
    <subcellularLocation>
        <location evidence="1 7">Bacterial flagellum</location>
    </subcellularLocation>
    <subcellularLocation>
        <location evidence="2 7">Secreted</location>
    </subcellularLocation>
</comment>
<proteinExistence type="inferred from homology"/>
<sequence>MAGLFGTLGTANKGMNAQQKALETTSHNISNANTPGFSRQRVNLQADLPYTMTGIGQIGTGVKVSSITRIVDDFVIKNIRNETSALHQYEVKSDILGQLEGIFNEGDDVKGLSYDLSVYFDSWTKLANNPEFDNAKSILSENGSTLTDNINHMAIQIDDLKNNTLSTLEKSVLDVNGKLTELQDINSQIYKLQNDGVYPNDLLDRRDSLLKDIAGFSKVDASFDQYGRVSVKMDGQDILTPNSLSTISVVVGHDKDGNALVSHGGNSLVNRETVDQKDLKVGQLMISNDKQNEKDYQTLDVISGSSKGHQDALTELDQRLEELNQFAFGLASSVNMIHSDNGKSIDFFDLGSDKNYARNLKVSDEIKKDPKKINAAQNIDNHEVGDGSRALAISRLKDITFNYPITKADLDAAYDENKMTFKAVDGGLTFLGSFVDIVTKNGISKQQADNKMMAQDYIVNQLEVKNSSISGVNINEEVSGVIRYQRAFQANAKVISVISEMLDTLINRTGV</sequence>
<evidence type="ECO:0000256" key="7">
    <source>
        <dbReference type="RuleBase" id="RU362065"/>
    </source>
</evidence>
<dbReference type="GO" id="GO:0005576">
    <property type="term" value="C:extracellular region"/>
    <property type="evidence" value="ECO:0007669"/>
    <property type="project" value="UniProtKB-SubCell"/>
</dbReference>
<dbReference type="InterPro" id="IPR002371">
    <property type="entry name" value="FlgK"/>
</dbReference>
<dbReference type="Pfam" id="PF06429">
    <property type="entry name" value="Flg_bbr_C"/>
    <property type="match status" value="1"/>
</dbReference>
<keyword evidence="12" id="KW-1185">Reference proteome</keyword>